<comment type="caution">
    <text evidence="3">The sequence shown here is derived from an EMBL/GenBank/DDBJ whole genome shotgun (WGS) entry which is preliminary data.</text>
</comment>
<dbReference type="InterPro" id="IPR043129">
    <property type="entry name" value="ATPase_NBD"/>
</dbReference>
<evidence type="ECO:0000256" key="2">
    <source>
        <dbReference type="SAM" id="MobiDB-lite"/>
    </source>
</evidence>
<reference evidence="3" key="1">
    <citation type="journal article" date="2023" name="Mol. Ecol. Resour.">
        <title>Chromosome-level genome assembly of a triploid poplar Populus alba 'Berolinensis'.</title>
        <authorList>
            <person name="Chen S."/>
            <person name="Yu Y."/>
            <person name="Wang X."/>
            <person name="Wang S."/>
            <person name="Zhang T."/>
            <person name="Zhou Y."/>
            <person name="He R."/>
            <person name="Meng N."/>
            <person name="Wang Y."/>
            <person name="Liu W."/>
            <person name="Liu Z."/>
            <person name="Liu J."/>
            <person name="Guo Q."/>
            <person name="Huang H."/>
            <person name="Sederoff R.R."/>
            <person name="Wang G."/>
            <person name="Qu G."/>
            <person name="Chen S."/>
        </authorList>
    </citation>
    <scope>NUCLEOTIDE SEQUENCE</scope>
    <source>
        <strain evidence="3">SC-2020</strain>
    </source>
</reference>
<dbReference type="Gene3D" id="3.30.420.40">
    <property type="match status" value="4"/>
</dbReference>
<dbReference type="PANTHER" id="PTHR37261">
    <property type="entry name" value="40S RIBOSOMAL PROTEIN S27"/>
    <property type="match status" value="1"/>
</dbReference>
<name>A0AAD6MFR9_9ROSI</name>
<dbReference type="PANTHER" id="PTHR37261:SF1">
    <property type="entry name" value="40S RIBOSOMAL PROTEIN S27"/>
    <property type="match status" value="1"/>
</dbReference>
<evidence type="ECO:0000256" key="1">
    <source>
        <dbReference type="RuleBase" id="RU000487"/>
    </source>
</evidence>
<dbReference type="Pfam" id="PF00022">
    <property type="entry name" value="Actin"/>
    <property type="match status" value="2"/>
</dbReference>
<gene>
    <name evidence="3" type="ORF">NC653_022273</name>
</gene>
<organism evidence="3 4">
    <name type="scientific">Populus alba x Populus x berolinensis</name>
    <dbReference type="NCBI Taxonomy" id="444605"/>
    <lineage>
        <taxon>Eukaryota</taxon>
        <taxon>Viridiplantae</taxon>
        <taxon>Streptophyta</taxon>
        <taxon>Embryophyta</taxon>
        <taxon>Tracheophyta</taxon>
        <taxon>Spermatophyta</taxon>
        <taxon>Magnoliopsida</taxon>
        <taxon>eudicotyledons</taxon>
        <taxon>Gunneridae</taxon>
        <taxon>Pentapetalae</taxon>
        <taxon>rosids</taxon>
        <taxon>fabids</taxon>
        <taxon>Malpighiales</taxon>
        <taxon>Salicaceae</taxon>
        <taxon>Saliceae</taxon>
        <taxon>Populus</taxon>
    </lineage>
</organism>
<evidence type="ECO:0000313" key="3">
    <source>
        <dbReference type="EMBL" id="KAJ6984000.1"/>
    </source>
</evidence>
<dbReference type="Proteomes" id="UP001164929">
    <property type="component" value="Chromosome 9"/>
</dbReference>
<keyword evidence="4" id="KW-1185">Reference proteome</keyword>
<evidence type="ECO:0000313" key="4">
    <source>
        <dbReference type="Proteomes" id="UP001164929"/>
    </source>
</evidence>
<dbReference type="InterPro" id="IPR004000">
    <property type="entry name" value="Actin"/>
</dbReference>
<dbReference type="SMART" id="SM00268">
    <property type="entry name" value="ACTIN"/>
    <property type="match status" value="1"/>
</dbReference>
<feature type="region of interest" description="Disordered" evidence="2">
    <location>
        <begin position="512"/>
        <end position="535"/>
    </location>
</feature>
<feature type="region of interest" description="Disordered" evidence="2">
    <location>
        <begin position="678"/>
        <end position="697"/>
    </location>
</feature>
<accession>A0AAD6MFR9</accession>
<comment type="similarity">
    <text evidence="1">Belongs to the actin family.</text>
</comment>
<proteinExistence type="inferred from homology"/>
<dbReference type="AlphaFoldDB" id="A0AAD6MFR9"/>
<dbReference type="EMBL" id="JAQIZT010000009">
    <property type="protein sequence ID" value="KAJ6984000.1"/>
    <property type="molecule type" value="Genomic_DNA"/>
</dbReference>
<dbReference type="Gene3D" id="3.90.640.10">
    <property type="entry name" value="Actin, Chain A, domain 4"/>
    <property type="match status" value="1"/>
</dbReference>
<sequence length="1241" mass="135737">MESSENYVNYGTSWTAATNWTIAAGSLVNSLTFESSLSLISDDDNNDHHQISPVDSKSKSPLILYAPTPDSAPCEITINFAQKHEARQVYVRSTARVYEIYYAPELQSSGEYLCTVCCGIAARNEEVQHATNIEEAVLAHARSSIQGLAEEKLRNGRSLTPNENDWFEVKVLDSPPVINRNSSSPSNSDINPKRNSQDLYEAAAEITDAKPSTSLTLRLLSLRNKGYVCVDEVYVFGDPVDTSSLDNQVGLMENSAGNSLMAMLVPAVFQLSQTKGIGGGEDKYNIDTRERQELQEIGSKEAVPVDVEKKIQEEVRLHKVVGPTSKPVQHNILQQVSNTQSKSDISHNHFEGVLDQLVARVNRIEDLFLRFEESMLKPINSIDVRLQRVEQQLDVLTKKTESSALVSGTRISAPEFSCSESETSSFYNSGSGDIVNDTNLQPGLVVTAPEFSNYDDEVEDHAVESVKESPKVKQKHAMSTDDALAYALAGFSSSTSMQSQKYSQTFAFKAPDFPSEEENTNEKAAPPVVESELNIDPSPYFSESDGTEHMGISLSSVSNVTTLKDDENVMRYLDDNRSLKMAVGVDEQCQHSEGGESDSQDICVGHAVAPATCDVAGTDSYQMISDDRRTDDIKDGEVGDGTSDIFRSMENLKQFSVNQPNDGFLTIQEVAVSNELVASTEGTEEESKHSEGGESDSQDIYVGHAVAPATHDVAGTHSYQMNHGIKDGEEVAVSNELVASTEGTEEESKQDIPQNISPLEALTAGMPDLEVEVPPVMEDNNDGSGIGDQCNLISAEDFGAIYPISVDMDYHTTWKAGIHSITVHGITILASPLCSPEQQLERRLAMEAAVIDAGTQLLKAGTAVPDQAPPMIIPSQMKRMVEDGTSGDNNESVFEDVTVDPVVRGYIRDWDAMEDLLHYVLYTSLGWEEGNEGQAVREQLVQLMFETFNVSGFYASEQAVLSLYAVGRISGCTVDIGHGKIDIAPVLEGAVQHIASRRFEIGGVDLTKLLAQELSKSNLLVNFNASDVEMLKVKYSCCAEDELAYEKTQRSSDTEEHTLPDGQSPNFMRFDGLLIHVAENHRQLLENTVLCGGITSMPGFEDRFQKEASLCSSAIRPSLVKNSMTDKLTEYSAWVGGAITSQSRVPSELHCLPRELTLKLDHHCQSDIAFEYRLLSVPNPRFVNTVVGLVILPPPAIHFSSAMDCGMYASATCSTPHFLPQTAKRFDSVSFAAFRLGFPGC</sequence>
<protein>
    <submittedName>
        <fullName evidence="3">Uncharacterized protein</fullName>
    </submittedName>
</protein>
<dbReference type="SUPFAM" id="SSF53067">
    <property type="entry name" value="Actin-like ATPase domain"/>
    <property type="match status" value="2"/>
</dbReference>